<dbReference type="Proteomes" id="UP001241988">
    <property type="component" value="Unassembled WGS sequence"/>
</dbReference>
<keyword evidence="2" id="KW-1185">Reference proteome</keyword>
<comment type="caution">
    <text evidence="1">The sequence shown here is derived from an EMBL/GenBank/DDBJ whole genome shotgun (WGS) entry which is preliminary data.</text>
</comment>
<accession>A0ABU0GW94</accession>
<dbReference type="EMBL" id="JAUSWB010000006">
    <property type="protein sequence ID" value="MDQ0429612.1"/>
    <property type="molecule type" value="Genomic_DNA"/>
</dbReference>
<proteinExistence type="predicted"/>
<dbReference type="RefSeq" id="WP_308787678.1">
    <property type="nucleotide sequence ID" value="NZ_JAUSWB010000006.1"/>
</dbReference>
<protein>
    <submittedName>
        <fullName evidence="1">Uncharacterized protein</fullName>
    </submittedName>
</protein>
<name>A0ABU0GW94_9BACL</name>
<evidence type="ECO:0000313" key="1">
    <source>
        <dbReference type="EMBL" id="MDQ0429612.1"/>
    </source>
</evidence>
<organism evidence="1 2">
    <name type="scientific">Planomicrobium stackebrandtii</name>
    <dbReference type="NCBI Taxonomy" id="253160"/>
    <lineage>
        <taxon>Bacteria</taxon>
        <taxon>Bacillati</taxon>
        <taxon>Bacillota</taxon>
        <taxon>Bacilli</taxon>
        <taxon>Bacillales</taxon>
        <taxon>Caryophanaceae</taxon>
        <taxon>Planomicrobium</taxon>
    </lineage>
</organism>
<sequence>MFITENQFIFINIEDKFDEDNNVWFPMLGLVYELRDMIFKELANRNEKKIDQVFQNNQQELLQKRRNFQLNIVDIKHVEFSEKSTFHSALPDNGRLVFILNNNKQYKFIVPSSVARESVKNLLRESGVPLEIQEKGLLY</sequence>
<evidence type="ECO:0000313" key="2">
    <source>
        <dbReference type="Proteomes" id="UP001241988"/>
    </source>
</evidence>
<gene>
    <name evidence="1" type="ORF">QOZ98_002440</name>
</gene>
<reference evidence="1 2" key="1">
    <citation type="submission" date="2023-07" db="EMBL/GenBank/DDBJ databases">
        <title>Genomic Encyclopedia of Type Strains, Phase IV (KMG-IV): sequencing the most valuable type-strain genomes for metagenomic binning, comparative biology and taxonomic classification.</title>
        <authorList>
            <person name="Goeker M."/>
        </authorList>
    </citation>
    <scope>NUCLEOTIDE SEQUENCE [LARGE SCALE GENOMIC DNA]</scope>
    <source>
        <strain evidence="1 2">DSM 16419</strain>
    </source>
</reference>